<dbReference type="AlphaFoldDB" id="A0A2T0V4F2"/>
<sequence length="349" mass="37341">MSQKLRVVVASPLDEDLCLLIEERDSRVEVIRDHDLLPVQRHPGDHQGDSAFERTPEQQRTFDALVDSADVLYGLPDESATALRRTVAANQTLRWVHTTAAGGGAQVRAAKLSDDALQRIAFTQSAGVHAEPLAEFALLGVLAGLKSLPRLQAAQARSEWQPRWTMELISDQTIVVVGLGSIGRAVAAKLALLGARVIGVHRREVEAAGVEKIVPVSQLADVASAADAIIMTLPGTEATEKMLSAGVLARVKPGATVVNVGRGSTIDEVALIAALQDGRVGYAALDVFAKEPLAPDSPLWLMPNVLVSPHTSALHPNEDRLIAELFATNAGRLLDGKPLINRIDTVEFY</sequence>
<protein>
    <submittedName>
        <fullName evidence="4">Phosphoglycerate dehydrogenase-like enzyme</fullName>
    </submittedName>
</protein>
<dbReference type="PANTHER" id="PTHR43333">
    <property type="entry name" value="2-HACID_DH_C DOMAIN-CONTAINING PROTEIN"/>
    <property type="match status" value="1"/>
</dbReference>
<comment type="caution">
    <text evidence="4">The sequence shown here is derived from an EMBL/GenBank/DDBJ whole genome shotgun (WGS) entry which is preliminary data.</text>
</comment>
<accession>A0A2T0V4F2</accession>
<keyword evidence="1" id="KW-0560">Oxidoreductase</keyword>
<keyword evidence="2" id="KW-0520">NAD</keyword>
<evidence type="ECO:0000256" key="2">
    <source>
        <dbReference type="ARBA" id="ARBA00023027"/>
    </source>
</evidence>
<dbReference type="EMBL" id="PVTL01000011">
    <property type="protein sequence ID" value="PRY65052.1"/>
    <property type="molecule type" value="Genomic_DNA"/>
</dbReference>
<dbReference type="RefSeq" id="WP_106214895.1">
    <property type="nucleotide sequence ID" value="NZ_PVTL01000011.1"/>
</dbReference>
<evidence type="ECO:0000256" key="1">
    <source>
        <dbReference type="ARBA" id="ARBA00023002"/>
    </source>
</evidence>
<dbReference type="GO" id="GO:0051287">
    <property type="term" value="F:NAD binding"/>
    <property type="evidence" value="ECO:0007669"/>
    <property type="project" value="InterPro"/>
</dbReference>
<proteinExistence type="predicted"/>
<keyword evidence="5" id="KW-1185">Reference proteome</keyword>
<dbReference type="Pfam" id="PF02826">
    <property type="entry name" value="2-Hacid_dh_C"/>
    <property type="match status" value="1"/>
</dbReference>
<dbReference type="GO" id="GO:0016491">
    <property type="term" value="F:oxidoreductase activity"/>
    <property type="evidence" value="ECO:0007669"/>
    <property type="project" value="UniProtKB-KW"/>
</dbReference>
<dbReference type="Proteomes" id="UP000237983">
    <property type="component" value="Unassembled WGS sequence"/>
</dbReference>
<dbReference type="InterPro" id="IPR036291">
    <property type="entry name" value="NAD(P)-bd_dom_sf"/>
</dbReference>
<dbReference type="CDD" id="cd05300">
    <property type="entry name" value="2-Hacid_dh_1"/>
    <property type="match status" value="1"/>
</dbReference>
<dbReference type="PANTHER" id="PTHR43333:SF1">
    <property type="entry name" value="D-ISOMER SPECIFIC 2-HYDROXYACID DEHYDROGENASE NAD-BINDING DOMAIN-CONTAINING PROTEIN"/>
    <property type="match status" value="1"/>
</dbReference>
<dbReference type="SUPFAM" id="SSF51735">
    <property type="entry name" value="NAD(P)-binding Rossmann-fold domains"/>
    <property type="match status" value="1"/>
</dbReference>
<dbReference type="InterPro" id="IPR006140">
    <property type="entry name" value="D-isomer_DH_NAD-bd"/>
</dbReference>
<dbReference type="Gene3D" id="3.40.50.720">
    <property type="entry name" value="NAD(P)-binding Rossmann-like Domain"/>
    <property type="match status" value="2"/>
</dbReference>
<gene>
    <name evidence="4" type="ORF">B0I08_11170</name>
</gene>
<evidence type="ECO:0000259" key="3">
    <source>
        <dbReference type="Pfam" id="PF02826"/>
    </source>
</evidence>
<evidence type="ECO:0000313" key="4">
    <source>
        <dbReference type="EMBL" id="PRY65052.1"/>
    </source>
</evidence>
<dbReference type="OrthoDB" id="4324715at2"/>
<feature type="domain" description="D-isomer specific 2-hydroxyacid dehydrogenase NAD-binding" evidence="3">
    <location>
        <begin position="141"/>
        <end position="312"/>
    </location>
</feature>
<reference evidence="4 5" key="1">
    <citation type="submission" date="2018-03" db="EMBL/GenBank/DDBJ databases">
        <title>Genomic Encyclopedia of Type Strains, Phase III (KMG-III): the genomes of soil and plant-associated and newly described type strains.</title>
        <authorList>
            <person name="Whitman W."/>
        </authorList>
    </citation>
    <scope>NUCLEOTIDE SEQUENCE [LARGE SCALE GENOMIC DNA]</scope>
    <source>
        <strain evidence="4 5">CGMCC 1.12484</strain>
    </source>
</reference>
<name>A0A2T0V4F2_9MICO</name>
<evidence type="ECO:0000313" key="5">
    <source>
        <dbReference type="Proteomes" id="UP000237983"/>
    </source>
</evidence>
<organism evidence="4 5">
    <name type="scientific">Glaciihabitans tibetensis</name>
    <dbReference type="NCBI Taxonomy" id="1266600"/>
    <lineage>
        <taxon>Bacteria</taxon>
        <taxon>Bacillati</taxon>
        <taxon>Actinomycetota</taxon>
        <taxon>Actinomycetes</taxon>
        <taxon>Micrococcales</taxon>
        <taxon>Microbacteriaceae</taxon>
        <taxon>Glaciihabitans</taxon>
    </lineage>
</organism>